<dbReference type="GO" id="GO:0035438">
    <property type="term" value="F:cyclic-di-GMP binding"/>
    <property type="evidence" value="ECO:0007669"/>
    <property type="project" value="InterPro"/>
</dbReference>
<name>A0AA48KS20_9ALTE</name>
<organism evidence="2 3">
    <name type="scientific">Planctobacterium marinum</name>
    <dbReference type="NCBI Taxonomy" id="1631968"/>
    <lineage>
        <taxon>Bacteria</taxon>
        <taxon>Pseudomonadati</taxon>
        <taxon>Pseudomonadota</taxon>
        <taxon>Gammaproteobacteria</taxon>
        <taxon>Alteromonadales</taxon>
        <taxon>Alteromonadaceae</taxon>
        <taxon>Planctobacterium</taxon>
    </lineage>
</organism>
<dbReference type="InterPro" id="IPR009875">
    <property type="entry name" value="PilZ_domain"/>
</dbReference>
<dbReference type="KEGG" id="pmaw:MACH26_22130"/>
<evidence type="ECO:0000313" key="3">
    <source>
        <dbReference type="Proteomes" id="UP001333710"/>
    </source>
</evidence>
<feature type="domain" description="PilZ" evidence="1">
    <location>
        <begin position="88"/>
        <end position="181"/>
    </location>
</feature>
<evidence type="ECO:0000259" key="1">
    <source>
        <dbReference type="Pfam" id="PF07238"/>
    </source>
</evidence>
<evidence type="ECO:0000313" key="2">
    <source>
        <dbReference type="EMBL" id="BDX06692.1"/>
    </source>
</evidence>
<gene>
    <name evidence="2" type="ORF">MACH26_22130</name>
</gene>
<keyword evidence="3" id="KW-1185">Reference proteome</keyword>
<dbReference type="AlphaFoldDB" id="A0AA48KS20"/>
<sequence length="199" mass="23440">MIDMSEILQQKLEQYHEYFTIKHELKVNLSLMPENFQLPELNELSHHMPYAFRMASELADIETKALRPLRHLGEHARELADFLNHQSRKIDLMMSYILHQQDNEEERFTTIEFGGAGLAIKSTTQMTAGEIYQVKIFIEEEASAVFCYAEVIQCESIDEKHYRVALLLNRIREQDQELLVRASLHLQTRHLKKRNEQAK</sequence>
<dbReference type="Proteomes" id="UP001333710">
    <property type="component" value="Chromosome"/>
</dbReference>
<accession>A0AA48KS20</accession>
<reference evidence="2" key="1">
    <citation type="submission" date="2023-01" db="EMBL/GenBank/DDBJ databases">
        <title>Complete genome sequence of Planctobacterium marinum strain Dej080120_11.</title>
        <authorList>
            <person name="Ueki S."/>
            <person name="Maruyama F."/>
        </authorList>
    </citation>
    <scope>NUCLEOTIDE SEQUENCE</scope>
    <source>
        <strain evidence="2">Dej080120_11</strain>
    </source>
</reference>
<protein>
    <recommendedName>
        <fullName evidence="1">PilZ domain-containing protein</fullName>
    </recommendedName>
</protein>
<dbReference type="EMBL" id="AP027272">
    <property type="protein sequence ID" value="BDX06692.1"/>
    <property type="molecule type" value="Genomic_DNA"/>
</dbReference>
<dbReference type="Pfam" id="PF07238">
    <property type="entry name" value="PilZ"/>
    <property type="match status" value="1"/>
</dbReference>
<proteinExistence type="predicted"/>